<protein>
    <submittedName>
        <fullName evidence="1">Predicted protein</fullName>
    </submittedName>
</protein>
<evidence type="ECO:0000313" key="1">
    <source>
        <dbReference type="EMBL" id="EDR06860.1"/>
    </source>
</evidence>
<reference evidence="1 2" key="1">
    <citation type="journal article" date="2008" name="Nature">
        <title>The genome of Laccaria bicolor provides insights into mycorrhizal symbiosis.</title>
        <authorList>
            <person name="Martin F."/>
            <person name="Aerts A."/>
            <person name="Ahren D."/>
            <person name="Brun A."/>
            <person name="Danchin E.G.J."/>
            <person name="Duchaussoy F."/>
            <person name="Gibon J."/>
            <person name="Kohler A."/>
            <person name="Lindquist E."/>
            <person name="Pereda V."/>
            <person name="Salamov A."/>
            <person name="Shapiro H.J."/>
            <person name="Wuyts J."/>
            <person name="Blaudez D."/>
            <person name="Buee M."/>
            <person name="Brokstein P."/>
            <person name="Canbaeck B."/>
            <person name="Cohen D."/>
            <person name="Courty P.E."/>
            <person name="Coutinho P.M."/>
            <person name="Delaruelle C."/>
            <person name="Detter J.C."/>
            <person name="Deveau A."/>
            <person name="DiFazio S."/>
            <person name="Duplessis S."/>
            <person name="Fraissinet-Tachet L."/>
            <person name="Lucic E."/>
            <person name="Frey-Klett P."/>
            <person name="Fourrey C."/>
            <person name="Feussner I."/>
            <person name="Gay G."/>
            <person name="Grimwood J."/>
            <person name="Hoegger P.J."/>
            <person name="Jain P."/>
            <person name="Kilaru S."/>
            <person name="Labbe J."/>
            <person name="Lin Y.C."/>
            <person name="Legue V."/>
            <person name="Le Tacon F."/>
            <person name="Marmeisse R."/>
            <person name="Melayah D."/>
            <person name="Montanini B."/>
            <person name="Muratet M."/>
            <person name="Nehls U."/>
            <person name="Niculita-Hirzel H."/>
            <person name="Oudot-Le Secq M.P."/>
            <person name="Peter M."/>
            <person name="Quesneville H."/>
            <person name="Rajashekar B."/>
            <person name="Reich M."/>
            <person name="Rouhier N."/>
            <person name="Schmutz J."/>
            <person name="Yin T."/>
            <person name="Chalot M."/>
            <person name="Henrissat B."/>
            <person name="Kuees U."/>
            <person name="Lucas S."/>
            <person name="Van de Peer Y."/>
            <person name="Podila G.K."/>
            <person name="Polle A."/>
            <person name="Pukkila P.J."/>
            <person name="Richardson P.M."/>
            <person name="Rouze P."/>
            <person name="Sanders I.R."/>
            <person name="Stajich J.E."/>
            <person name="Tunlid A."/>
            <person name="Tuskan G."/>
            <person name="Grigoriev I.V."/>
        </authorList>
    </citation>
    <scope>NUCLEOTIDE SEQUENCE [LARGE SCALE GENOMIC DNA]</scope>
    <source>
        <strain evidence="2">S238N-H82 / ATCC MYA-4686</strain>
    </source>
</reference>
<dbReference type="EMBL" id="DS547107">
    <property type="protein sequence ID" value="EDR06860.1"/>
    <property type="molecule type" value="Genomic_DNA"/>
</dbReference>
<dbReference type="HOGENOM" id="CLU_3069084_0_0_1"/>
<dbReference type="AlphaFoldDB" id="B0DFG9"/>
<evidence type="ECO:0000313" key="2">
    <source>
        <dbReference type="Proteomes" id="UP000001194"/>
    </source>
</evidence>
<organism evidence="2">
    <name type="scientific">Laccaria bicolor (strain S238N-H82 / ATCC MYA-4686)</name>
    <name type="common">Bicoloured deceiver</name>
    <name type="synonym">Laccaria laccata var. bicolor</name>
    <dbReference type="NCBI Taxonomy" id="486041"/>
    <lineage>
        <taxon>Eukaryota</taxon>
        <taxon>Fungi</taxon>
        <taxon>Dikarya</taxon>
        <taxon>Basidiomycota</taxon>
        <taxon>Agaricomycotina</taxon>
        <taxon>Agaricomycetes</taxon>
        <taxon>Agaricomycetidae</taxon>
        <taxon>Agaricales</taxon>
        <taxon>Agaricineae</taxon>
        <taxon>Hydnangiaceae</taxon>
        <taxon>Laccaria</taxon>
    </lineage>
</organism>
<dbReference type="RefSeq" id="XP_001882707.1">
    <property type="nucleotide sequence ID" value="XM_001882672.1"/>
</dbReference>
<sequence length="53" mass="6049">MAFGRLYQDILIRGHPHSPSFCFIKQISHRSTRLLASLVAIDLTYLVFISPAF</sequence>
<name>B0DFG9_LACBS</name>
<accession>B0DFG9</accession>
<dbReference type="InParanoid" id="B0DFG9"/>
<dbReference type="Proteomes" id="UP000001194">
    <property type="component" value="Unassembled WGS sequence"/>
</dbReference>
<gene>
    <name evidence="1" type="ORF">LACBIDRAFT_299809</name>
</gene>
<keyword evidence="2" id="KW-1185">Reference proteome</keyword>
<dbReference type="GeneID" id="6078120"/>
<proteinExistence type="predicted"/>
<dbReference type="KEGG" id="lbc:LACBIDRAFT_299809"/>